<feature type="domain" description="Rhodanese" evidence="1">
    <location>
        <begin position="303"/>
        <end position="418"/>
    </location>
</feature>
<dbReference type="PROSITE" id="PS50206">
    <property type="entry name" value="RHODANESE_3"/>
    <property type="match status" value="1"/>
</dbReference>
<dbReference type="InterPro" id="IPR036873">
    <property type="entry name" value="Rhodanese-like_dom_sf"/>
</dbReference>
<evidence type="ECO:0000313" key="2">
    <source>
        <dbReference type="EMBL" id="KAK7234620.1"/>
    </source>
</evidence>
<evidence type="ECO:0000259" key="1">
    <source>
        <dbReference type="PROSITE" id="PS50206"/>
    </source>
</evidence>
<proteinExistence type="predicted"/>
<dbReference type="EMBL" id="JBBJCI010000317">
    <property type="protein sequence ID" value="KAK7234620.1"/>
    <property type="molecule type" value="Genomic_DNA"/>
</dbReference>
<dbReference type="InterPro" id="IPR014063">
    <property type="entry name" value="Arsenate-R_ArsH"/>
</dbReference>
<protein>
    <submittedName>
        <fullName evidence="2">NADPH-dependent FMN reductase</fullName>
    </submittedName>
</protein>
<dbReference type="InterPro" id="IPR005025">
    <property type="entry name" value="FMN_Rdtase-like_dom"/>
</dbReference>
<name>A0ABR1FNZ8_AURAN</name>
<dbReference type="PANTHER" id="PTHR43590">
    <property type="entry name" value="ARSENIC RESISTANCE PROTEIN ARSH (AFU_ORTHOLOGUE AFUA_5G15030)"/>
    <property type="match status" value="1"/>
</dbReference>
<keyword evidence="3" id="KW-1185">Reference proteome</keyword>
<dbReference type="Proteomes" id="UP001363151">
    <property type="component" value="Unassembled WGS sequence"/>
</dbReference>
<comment type="caution">
    <text evidence="2">The sequence shown here is derived from an EMBL/GenBank/DDBJ whole genome shotgun (WGS) entry which is preliminary data.</text>
</comment>
<dbReference type="Gene3D" id="3.40.50.360">
    <property type="match status" value="1"/>
</dbReference>
<evidence type="ECO:0000313" key="3">
    <source>
        <dbReference type="Proteomes" id="UP001363151"/>
    </source>
</evidence>
<sequence length="420" mass="44039">MASVNYADEAGLTKANPWDGADSDGVLAAALRASTLQELGGAPHVSCCPTGTLEFAGGSSEACRGAVEATVAALATAMSTRPPRFLVLYGSLRAASYSRLLALEAARQLAKYGAAARVFDPAGLPLFSQDAGGDDAKVLELRALVRWCEGMVWCSPEVHGTFSAVFKNQVDWMPLSEGAVRPTQGKTLAVMQVEGGSQSFNTVCALRVLGRWMRCVVVPNQASIPRCHAEFAGGALKPGPARDRVVDVVDELFKFTLLVRDQSPYLAARYSEVAAAVRRHLDDTAAPLDPAALGALFAAGAEDARGVVVLDVRSEKERAEHVGGEPVDGSVHAPLNVDGQPQSAHETLADEFRAKLEDAGVRLGDLEPATATFVAHCAHPSVAEALAPAPAAILRRFGFRAHNGGHADNVRDGLAAAVSM</sequence>
<dbReference type="Gene3D" id="3.40.250.10">
    <property type="entry name" value="Rhodanese-like domain"/>
    <property type="match status" value="1"/>
</dbReference>
<dbReference type="InterPro" id="IPR001763">
    <property type="entry name" value="Rhodanese-like_dom"/>
</dbReference>
<dbReference type="Pfam" id="PF03358">
    <property type="entry name" value="FMN_red"/>
    <property type="match status" value="1"/>
</dbReference>
<dbReference type="InterPro" id="IPR029039">
    <property type="entry name" value="Flavoprotein-like_sf"/>
</dbReference>
<reference evidence="2 3" key="1">
    <citation type="submission" date="2024-03" db="EMBL/GenBank/DDBJ databases">
        <title>Aureococcus anophagefferens CCMP1851 and Kratosvirus quantuckense: Draft genome of a second virus-susceptible host strain in the model system.</title>
        <authorList>
            <person name="Chase E."/>
            <person name="Truchon A.R."/>
            <person name="Schepens W."/>
            <person name="Wilhelm S.W."/>
        </authorList>
    </citation>
    <scope>NUCLEOTIDE SEQUENCE [LARGE SCALE GENOMIC DNA]</scope>
    <source>
        <strain evidence="2 3">CCMP1851</strain>
    </source>
</reference>
<gene>
    <name evidence="2" type="ORF">SO694_0019009</name>
</gene>
<accession>A0ABR1FNZ8</accession>
<organism evidence="2 3">
    <name type="scientific">Aureococcus anophagefferens</name>
    <name type="common">Harmful bloom alga</name>
    <dbReference type="NCBI Taxonomy" id="44056"/>
    <lineage>
        <taxon>Eukaryota</taxon>
        <taxon>Sar</taxon>
        <taxon>Stramenopiles</taxon>
        <taxon>Ochrophyta</taxon>
        <taxon>Pelagophyceae</taxon>
        <taxon>Pelagomonadales</taxon>
        <taxon>Pelagomonadaceae</taxon>
        <taxon>Aureococcus</taxon>
    </lineage>
</organism>
<dbReference type="SUPFAM" id="SSF52821">
    <property type="entry name" value="Rhodanese/Cell cycle control phosphatase"/>
    <property type="match status" value="1"/>
</dbReference>
<dbReference type="PANTHER" id="PTHR43590:SF1">
    <property type="entry name" value="ARSENIC RESISTANCE PROTEIN ARSH (AFU_ORTHOLOGUE AFUA_5G15030)"/>
    <property type="match status" value="1"/>
</dbReference>
<dbReference type="SUPFAM" id="SSF52218">
    <property type="entry name" value="Flavoproteins"/>
    <property type="match status" value="1"/>
</dbReference>